<dbReference type="InterPro" id="IPR008979">
    <property type="entry name" value="Galactose-bd-like_sf"/>
</dbReference>
<dbReference type="KEGG" id="mhev:MHEL_22790"/>
<accession>A0A7I7T7D0</accession>
<gene>
    <name evidence="2" type="ORF">MHEL_22790</name>
</gene>
<sequence>MGTDQRWRARTGLALISLAALIVGCVSTGPIAGADEPTAGQAILVDLGDPNAVATWTTVNDPVMGGRSSSTVTFGDGGLVFSGDISLDNNGGFAISAITSR</sequence>
<proteinExistence type="predicted"/>
<organism evidence="2 3">
    <name type="scientific">Mycolicibacterium helvum</name>
    <dbReference type="NCBI Taxonomy" id="1534349"/>
    <lineage>
        <taxon>Bacteria</taxon>
        <taxon>Bacillati</taxon>
        <taxon>Actinomycetota</taxon>
        <taxon>Actinomycetes</taxon>
        <taxon>Mycobacteriales</taxon>
        <taxon>Mycobacteriaceae</taxon>
        <taxon>Mycolicibacterium</taxon>
    </lineage>
</organism>
<reference evidence="2 3" key="1">
    <citation type="journal article" date="2019" name="Emerg. Microbes Infect.">
        <title>Comprehensive subspecies identification of 175 nontuberculous mycobacteria species based on 7547 genomic profiles.</title>
        <authorList>
            <person name="Matsumoto Y."/>
            <person name="Kinjo T."/>
            <person name="Motooka D."/>
            <person name="Nabeya D."/>
            <person name="Jung N."/>
            <person name="Uechi K."/>
            <person name="Horii T."/>
            <person name="Iida T."/>
            <person name="Fujita J."/>
            <person name="Nakamura S."/>
        </authorList>
    </citation>
    <scope>NUCLEOTIDE SEQUENCE [LARGE SCALE GENOMIC DNA]</scope>
    <source>
        <strain evidence="2 3">JCM 30396</strain>
    </source>
</reference>
<protein>
    <recommendedName>
        <fullName evidence="1">NADH:ubiquinone oxidoreductase intermediate-associated protein 30 domain-containing protein</fullName>
    </recommendedName>
</protein>
<evidence type="ECO:0000259" key="1">
    <source>
        <dbReference type="Pfam" id="PF08547"/>
    </source>
</evidence>
<feature type="domain" description="NADH:ubiquinone oxidoreductase intermediate-associated protein 30" evidence="1">
    <location>
        <begin position="46"/>
        <end position="95"/>
    </location>
</feature>
<dbReference type="PROSITE" id="PS51257">
    <property type="entry name" value="PROKAR_LIPOPROTEIN"/>
    <property type="match status" value="1"/>
</dbReference>
<dbReference type="Proteomes" id="UP000467148">
    <property type="component" value="Chromosome"/>
</dbReference>
<dbReference type="AlphaFoldDB" id="A0A7I7T7D0"/>
<keyword evidence="3" id="KW-1185">Reference proteome</keyword>
<dbReference type="Pfam" id="PF08547">
    <property type="entry name" value="CIA30"/>
    <property type="match status" value="1"/>
</dbReference>
<dbReference type="InterPro" id="IPR013857">
    <property type="entry name" value="NADH-UbQ_OxRdtase-assoc_prot30"/>
</dbReference>
<name>A0A7I7T7D0_9MYCO</name>
<evidence type="ECO:0000313" key="3">
    <source>
        <dbReference type="Proteomes" id="UP000467148"/>
    </source>
</evidence>
<dbReference type="EMBL" id="AP022596">
    <property type="protein sequence ID" value="BBY64036.1"/>
    <property type="molecule type" value="Genomic_DNA"/>
</dbReference>
<dbReference type="SUPFAM" id="SSF49785">
    <property type="entry name" value="Galactose-binding domain-like"/>
    <property type="match status" value="1"/>
</dbReference>
<evidence type="ECO:0000313" key="2">
    <source>
        <dbReference type="EMBL" id="BBY64036.1"/>
    </source>
</evidence>